<comment type="caution">
    <text evidence="1">The sequence shown here is derived from an EMBL/GenBank/DDBJ whole genome shotgun (WGS) entry which is preliminary data.</text>
</comment>
<organism evidence="1 2">
    <name type="scientific">Chitinophaga nivalis</name>
    <dbReference type="NCBI Taxonomy" id="2991709"/>
    <lineage>
        <taxon>Bacteria</taxon>
        <taxon>Pseudomonadati</taxon>
        <taxon>Bacteroidota</taxon>
        <taxon>Chitinophagia</taxon>
        <taxon>Chitinophagales</taxon>
        <taxon>Chitinophagaceae</taxon>
        <taxon>Chitinophaga</taxon>
    </lineage>
</organism>
<keyword evidence="2" id="KW-1185">Reference proteome</keyword>
<reference evidence="1 2" key="1">
    <citation type="submission" date="2022-10" db="EMBL/GenBank/DDBJ databases">
        <title>Chitinophaga nivalis PC15 sp. nov., isolated from Pyeongchang county, South Korea.</title>
        <authorList>
            <person name="Trinh H.N."/>
        </authorList>
    </citation>
    <scope>NUCLEOTIDE SEQUENCE [LARGE SCALE GENOMIC DNA]</scope>
    <source>
        <strain evidence="1 2">PC14</strain>
    </source>
</reference>
<protein>
    <submittedName>
        <fullName evidence="1">Uncharacterized protein</fullName>
    </submittedName>
</protein>
<name>A0ABT3IHA8_9BACT</name>
<dbReference type="RefSeq" id="WP_264728573.1">
    <property type="nucleotide sequence ID" value="NZ_JAPDNR010000001.1"/>
</dbReference>
<sequence length="225" mass="23837">MKKIIFVLTCSILLFSCKKEDTSPGLTEAAYKTKLAALVTLQPAPAGSQTFVPATHNFGSYQEAYETLRSLEKPITVPVTVKPINRPLSANAGPLARSSNTRNFEGIFSISRTTPGGILVNATSTTYFQCIWDELLDPDGMGTGIWSSTINVTGAKALSLAYSSYNDVVSWNGVSRSVAIGGTITNSNGGTDVWTARVNVQVAYTGSTHPGIDPTAVANIAITKL</sequence>
<evidence type="ECO:0000313" key="1">
    <source>
        <dbReference type="EMBL" id="MCW3483337.1"/>
    </source>
</evidence>
<evidence type="ECO:0000313" key="2">
    <source>
        <dbReference type="Proteomes" id="UP001207742"/>
    </source>
</evidence>
<proteinExistence type="predicted"/>
<dbReference type="PROSITE" id="PS51257">
    <property type="entry name" value="PROKAR_LIPOPROTEIN"/>
    <property type="match status" value="1"/>
</dbReference>
<dbReference type="Proteomes" id="UP001207742">
    <property type="component" value="Unassembled WGS sequence"/>
</dbReference>
<gene>
    <name evidence="1" type="ORF">OL497_05495</name>
</gene>
<accession>A0ABT3IHA8</accession>
<dbReference type="EMBL" id="JAPDNS010000001">
    <property type="protein sequence ID" value="MCW3483337.1"/>
    <property type="molecule type" value="Genomic_DNA"/>
</dbReference>